<dbReference type="EMBL" id="DUAV01000022">
    <property type="protein sequence ID" value="HIG63514.1"/>
    <property type="molecule type" value="Genomic_DNA"/>
</dbReference>
<proteinExistence type="predicted"/>
<name>A0A7C7ZDH5_9ARCH</name>
<accession>A0A7C7ZDH5</accession>
<comment type="caution">
    <text evidence="1">The sequence shown here is derived from an EMBL/GenBank/DDBJ whole genome shotgun (WGS) entry which is preliminary data.</text>
</comment>
<protein>
    <submittedName>
        <fullName evidence="1">Uncharacterized protein</fullName>
    </submittedName>
</protein>
<dbReference type="SUPFAM" id="SSF69360">
    <property type="entry name" value="Cell wall binding repeat"/>
    <property type="match status" value="1"/>
</dbReference>
<sequence>MAEVVKSTGVSKQAGYLYYLGKDGHVWRTMMARGGKKTGGGPEMVATAGVSREDGYLYYIDKSGDVSRSPMARGRR</sequence>
<reference evidence="2" key="1">
    <citation type="journal article" date="2019" name="bioRxiv">
        <title>Genome diversification in globally distributed novel marine Proteobacteria is linked to environmental adaptation.</title>
        <authorList>
            <person name="Zhou Z."/>
            <person name="Tran P.Q."/>
            <person name="Kieft K."/>
            <person name="Anantharaman K."/>
        </authorList>
    </citation>
    <scope>NUCLEOTIDE SEQUENCE [LARGE SCALE GENOMIC DNA]</scope>
</reference>
<evidence type="ECO:0000313" key="1">
    <source>
        <dbReference type="EMBL" id="HIG63514.1"/>
    </source>
</evidence>
<evidence type="ECO:0000313" key="2">
    <source>
        <dbReference type="Proteomes" id="UP000589516"/>
    </source>
</evidence>
<gene>
    <name evidence="1" type="ORF">EYQ16_03230</name>
</gene>
<dbReference type="AlphaFoldDB" id="A0A7C7ZDH5"/>
<dbReference type="Proteomes" id="UP000589516">
    <property type="component" value="Unassembled WGS sequence"/>
</dbReference>
<organism evidence="1 2">
    <name type="scientific">Marine Group III euryarchaeote</name>
    <dbReference type="NCBI Taxonomy" id="2173149"/>
    <lineage>
        <taxon>Archaea</taxon>
        <taxon>Methanobacteriati</taxon>
        <taxon>Thermoplasmatota</taxon>
        <taxon>Thermoplasmata</taxon>
        <taxon>Candidatus Thermoprofundales</taxon>
    </lineage>
</organism>